<organism evidence="2 3">
    <name type="scientific">Pseudoclavibacter endophyticus</name>
    <dbReference type="NCBI Taxonomy" id="1778590"/>
    <lineage>
        <taxon>Bacteria</taxon>
        <taxon>Bacillati</taxon>
        <taxon>Actinomycetota</taxon>
        <taxon>Actinomycetes</taxon>
        <taxon>Micrococcales</taxon>
        <taxon>Microbacteriaceae</taxon>
        <taxon>Pseudoclavibacter</taxon>
    </lineage>
</organism>
<dbReference type="AlphaFoldDB" id="A0A6H9WG81"/>
<name>A0A6H9WG81_9MICO</name>
<protein>
    <recommendedName>
        <fullName evidence="4">YtxH domain-containing protein</fullName>
    </recommendedName>
</protein>
<evidence type="ECO:0000313" key="3">
    <source>
        <dbReference type="Proteomes" id="UP000431744"/>
    </source>
</evidence>
<accession>A0A6H9WG81</accession>
<evidence type="ECO:0000256" key="1">
    <source>
        <dbReference type="SAM" id="MobiDB-lite"/>
    </source>
</evidence>
<dbReference type="Proteomes" id="UP000431744">
    <property type="component" value="Unassembled WGS sequence"/>
</dbReference>
<evidence type="ECO:0008006" key="4">
    <source>
        <dbReference type="Google" id="ProtNLM"/>
    </source>
</evidence>
<dbReference type="RefSeq" id="WP_158028506.1">
    <property type="nucleotide sequence ID" value="NZ_BMHG01000001.1"/>
</dbReference>
<reference evidence="2 3" key="1">
    <citation type="submission" date="2019-09" db="EMBL/GenBank/DDBJ databases">
        <title>Phylogeny of genus Pseudoclavibacter and closely related genus.</title>
        <authorList>
            <person name="Li Y."/>
        </authorList>
    </citation>
    <scope>NUCLEOTIDE SEQUENCE [LARGE SCALE GENOMIC DNA]</scope>
    <source>
        <strain evidence="2 3">EGI 60007</strain>
    </source>
</reference>
<gene>
    <name evidence="2" type="ORF">F8O04_06775</name>
</gene>
<comment type="caution">
    <text evidence="2">The sequence shown here is derived from an EMBL/GenBank/DDBJ whole genome shotgun (WGS) entry which is preliminary data.</text>
</comment>
<dbReference type="Gene3D" id="1.20.120.20">
    <property type="entry name" value="Apolipoprotein"/>
    <property type="match status" value="1"/>
</dbReference>
<dbReference type="OrthoDB" id="5125216at2"/>
<evidence type="ECO:0000313" key="2">
    <source>
        <dbReference type="EMBL" id="KAB1649922.1"/>
    </source>
</evidence>
<dbReference type="SUPFAM" id="SSF47162">
    <property type="entry name" value="Apolipoprotein"/>
    <property type="match status" value="1"/>
</dbReference>
<sequence>MKRVILVLGAGFGIGYVLGARAGRERYDRIVETTKRVATSEQARRSVAVTQELVDEATPLVIYQARHYATRAGEASKRAAAHLGEGAQHVAASASDTVTGVYERLTTGADDLSARVTHTTEELRARSEELRRRSEERIDDFGKRVEEQVERGRASQAEGLVWAGDLREQVLAEIVSDEDDMLEPADRDDAAARSAAADDQPEPERP</sequence>
<feature type="region of interest" description="Disordered" evidence="1">
    <location>
        <begin position="176"/>
        <end position="206"/>
    </location>
</feature>
<proteinExistence type="predicted"/>
<dbReference type="EMBL" id="WBJY01000001">
    <property type="protein sequence ID" value="KAB1649922.1"/>
    <property type="molecule type" value="Genomic_DNA"/>
</dbReference>
<keyword evidence="3" id="KW-1185">Reference proteome</keyword>